<name>A0ABQ5P7P1_9ACTN</name>
<dbReference type="Proteomes" id="UP001291653">
    <property type="component" value="Unassembled WGS sequence"/>
</dbReference>
<reference evidence="1 2" key="1">
    <citation type="submission" date="2022-10" db="EMBL/GenBank/DDBJ databases">
        <title>Draft genome sequence of Streptomyces sp. YSPA8.</title>
        <authorList>
            <person name="Moriuchi R."/>
            <person name="Dohra H."/>
            <person name="Yamamura H."/>
            <person name="Kodani S."/>
        </authorList>
    </citation>
    <scope>NUCLEOTIDE SEQUENCE [LARGE SCALE GENOMIC DNA]</scope>
    <source>
        <strain evidence="1 2">YSPA8</strain>
    </source>
</reference>
<proteinExistence type="predicted"/>
<dbReference type="InterPro" id="IPR038128">
    <property type="entry name" value="Gamma_PGA_hydro_sf"/>
</dbReference>
<accession>A0ABQ5P7P1</accession>
<evidence type="ECO:0000313" key="1">
    <source>
        <dbReference type="EMBL" id="GLF98604.1"/>
    </source>
</evidence>
<sequence>MLAPHGGGIEAGTSEIALAVAGYRADSPLEPVAANAPVYDYWMFEGLLTGDNHSTLHVTSSGCDDPIALSIAGGNLNALSIHGCTEKAAGVAETELAVVVGGLNQTFKRYLIEEIEEGCFTRALRPSNPSVNFTPFVTAVRTAITRIEAGQKQL</sequence>
<dbReference type="Pfam" id="PF05908">
    <property type="entry name" value="Gamma_PGA_hydro"/>
    <property type="match status" value="1"/>
</dbReference>
<dbReference type="InterPro" id="IPR008585">
    <property type="entry name" value="Gamma_PGA_hydro"/>
</dbReference>
<protein>
    <submittedName>
        <fullName evidence="1">Uncharacterized protein</fullName>
    </submittedName>
</protein>
<dbReference type="RefSeq" id="WP_323450574.1">
    <property type="nucleotide sequence ID" value="NZ_BSBI01000015.1"/>
</dbReference>
<comment type="caution">
    <text evidence="1">The sequence shown here is derived from an EMBL/GenBank/DDBJ whole genome shotgun (WGS) entry which is preliminary data.</text>
</comment>
<dbReference type="EMBL" id="BSBI01000015">
    <property type="protein sequence ID" value="GLF98604.1"/>
    <property type="molecule type" value="Genomic_DNA"/>
</dbReference>
<organism evidence="1 2">
    <name type="scientific">Streptomyces yaizuensis</name>
    <dbReference type="NCBI Taxonomy" id="2989713"/>
    <lineage>
        <taxon>Bacteria</taxon>
        <taxon>Bacillati</taxon>
        <taxon>Actinomycetota</taxon>
        <taxon>Actinomycetes</taxon>
        <taxon>Kitasatosporales</taxon>
        <taxon>Streptomycetaceae</taxon>
        <taxon>Streptomyces</taxon>
    </lineage>
</organism>
<dbReference type="Gene3D" id="3.40.630.100">
    <property type="entry name" value="Poly-gamma-glutamate hydrolase, zinc-binding motif"/>
    <property type="match status" value="1"/>
</dbReference>
<evidence type="ECO:0000313" key="2">
    <source>
        <dbReference type="Proteomes" id="UP001291653"/>
    </source>
</evidence>
<gene>
    <name evidence="1" type="ORF">SYYSPA8_29925</name>
</gene>
<keyword evidence="2" id="KW-1185">Reference proteome</keyword>